<keyword evidence="8" id="KW-1185">Reference proteome</keyword>
<comment type="function">
    <text evidence="6">Bidirectionally degrades single-stranded DNA into large acid-insoluble oligonucleotides, which are then degraded further into small acid-soluble oligonucleotides.</text>
</comment>
<evidence type="ECO:0000313" key="8">
    <source>
        <dbReference type="Proteomes" id="UP000243077"/>
    </source>
</evidence>
<gene>
    <name evidence="6" type="primary">xseB</name>
    <name evidence="7" type="ORF">C3B54_11533</name>
</gene>
<evidence type="ECO:0000256" key="1">
    <source>
        <dbReference type="ARBA" id="ARBA00009998"/>
    </source>
</evidence>
<dbReference type="HAMAP" id="MF_00337">
    <property type="entry name" value="Exonuc_7_S"/>
    <property type="match status" value="1"/>
</dbReference>
<reference evidence="7 8" key="1">
    <citation type="submission" date="2018-02" db="EMBL/GenBank/DDBJ databases">
        <title>Complete genome of the streamlined marine actinobacterium Pontimonas salivibrio CL-TW6 adapted to coastal planktonic lifestype.</title>
        <authorList>
            <person name="Cho B.C."/>
            <person name="Hardies S.C."/>
            <person name="Jang G.I."/>
            <person name="Hwang C.Y."/>
        </authorList>
    </citation>
    <scope>NUCLEOTIDE SEQUENCE [LARGE SCALE GENOMIC DNA]</scope>
    <source>
        <strain evidence="7 8">CL-TW6</strain>
    </source>
</reference>
<dbReference type="GO" id="GO:0009318">
    <property type="term" value="C:exodeoxyribonuclease VII complex"/>
    <property type="evidence" value="ECO:0007669"/>
    <property type="project" value="UniProtKB-UniRule"/>
</dbReference>
<dbReference type="GO" id="GO:0008855">
    <property type="term" value="F:exodeoxyribonuclease VII activity"/>
    <property type="evidence" value="ECO:0007669"/>
    <property type="project" value="UniProtKB-UniRule"/>
</dbReference>
<dbReference type="OrthoDB" id="5244334at2"/>
<dbReference type="SUPFAM" id="SSF116842">
    <property type="entry name" value="XseB-like"/>
    <property type="match status" value="1"/>
</dbReference>
<keyword evidence="4 6" id="KW-0378">Hydrolase</keyword>
<comment type="similarity">
    <text evidence="1 6">Belongs to the XseB family.</text>
</comment>
<dbReference type="KEGG" id="psai:C3B54_11533"/>
<dbReference type="GO" id="GO:0005829">
    <property type="term" value="C:cytosol"/>
    <property type="evidence" value="ECO:0007669"/>
    <property type="project" value="TreeGrafter"/>
</dbReference>
<comment type="subcellular location">
    <subcellularLocation>
        <location evidence="6">Cytoplasm</location>
    </subcellularLocation>
</comment>
<keyword evidence="2 6" id="KW-0963">Cytoplasm</keyword>
<evidence type="ECO:0000256" key="4">
    <source>
        <dbReference type="ARBA" id="ARBA00022801"/>
    </source>
</evidence>
<evidence type="ECO:0000256" key="5">
    <source>
        <dbReference type="ARBA" id="ARBA00022839"/>
    </source>
</evidence>
<evidence type="ECO:0000256" key="6">
    <source>
        <dbReference type="HAMAP-Rule" id="MF_00337"/>
    </source>
</evidence>
<evidence type="ECO:0000313" key="7">
    <source>
        <dbReference type="EMBL" id="AVG23523.1"/>
    </source>
</evidence>
<dbReference type="PANTHER" id="PTHR34137:SF1">
    <property type="entry name" value="EXODEOXYRIBONUCLEASE 7 SMALL SUBUNIT"/>
    <property type="match status" value="1"/>
</dbReference>
<dbReference type="NCBIfam" id="NF002139">
    <property type="entry name" value="PRK00977.1-3"/>
    <property type="match status" value="1"/>
</dbReference>
<name>A0A2L2BPC7_9MICO</name>
<dbReference type="GO" id="GO:0006308">
    <property type="term" value="P:DNA catabolic process"/>
    <property type="evidence" value="ECO:0007669"/>
    <property type="project" value="UniProtKB-UniRule"/>
</dbReference>
<accession>A0A2L2BPC7</accession>
<dbReference type="EMBL" id="CP026923">
    <property type="protein sequence ID" value="AVG23523.1"/>
    <property type="molecule type" value="Genomic_DNA"/>
</dbReference>
<proteinExistence type="inferred from homology"/>
<dbReference type="EC" id="3.1.11.6" evidence="6"/>
<dbReference type="RefSeq" id="WP_104913124.1">
    <property type="nucleotide sequence ID" value="NZ_CP026923.1"/>
</dbReference>
<comment type="catalytic activity">
    <reaction evidence="6">
        <text>Exonucleolytic cleavage in either 5'- to 3'- or 3'- to 5'-direction to yield nucleoside 5'-phosphates.</text>
        <dbReference type="EC" id="3.1.11.6"/>
    </reaction>
</comment>
<dbReference type="InterPro" id="IPR037004">
    <property type="entry name" value="Exonuc_VII_ssu_sf"/>
</dbReference>
<keyword evidence="3 6" id="KW-0540">Nuclease</keyword>
<protein>
    <recommendedName>
        <fullName evidence="6">Exodeoxyribonuclease 7 small subunit</fullName>
        <ecNumber evidence="6">3.1.11.6</ecNumber>
    </recommendedName>
    <alternativeName>
        <fullName evidence="6">Exodeoxyribonuclease VII small subunit</fullName>
        <shortName evidence="6">Exonuclease VII small subunit</shortName>
    </alternativeName>
</protein>
<dbReference type="PANTHER" id="PTHR34137">
    <property type="entry name" value="EXODEOXYRIBONUCLEASE 7 SMALL SUBUNIT"/>
    <property type="match status" value="1"/>
</dbReference>
<dbReference type="NCBIfam" id="TIGR01280">
    <property type="entry name" value="xseB"/>
    <property type="match status" value="1"/>
</dbReference>
<evidence type="ECO:0000256" key="2">
    <source>
        <dbReference type="ARBA" id="ARBA00022490"/>
    </source>
</evidence>
<keyword evidence="5 6" id="KW-0269">Exonuclease</keyword>
<dbReference type="Proteomes" id="UP000243077">
    <property type="component" value="Chromosome"/>
</dbReference>
<dbReference type="AlphaFoldDB" id="A0A2L2BPC7"/>
<sequence>MTTPDSAPELPEDIAALSYEQARDELVDVVSRLEQGQVTLEESISLWERGEALATRCEQWLDNARQRLDSARKAADE</sequence>
<organism evidence="7 8">
    <name type="scientific">Pontimonas salivibrio</name>
    <dbReference type="NCBI Taxonomy" id="1159327"/>
    <lineage>
        <taxon>Bacteria</taxon>
        <taxon>Bacillati</taxon>
        <taxon>Actinomycetota</taxon>
        <taxon>Actinomycetes</taxon>
        <taxon>Micrococcales</taxon>
        <taxon>Microbacteriaceae</taxon>
        <taxon>Pontimonas</taxon>
    </lineage>
</organism>
<dbReference type="Gene3D" id="1.10.287.1040">
    <property type="entry name" value="Exonuclease VII, small subunit"/>
    <property type="match status" value="1"/>
</dbReference>
<dbReference type="InterPro" id="IPR003761">
    <property type="entry name" value="Exonuc_VII_S"/>
</dbReference>
<comment type="subunit">
    <text evidence="6">Heterooligomer composed of large and small subunits.</text>
</comment>
<dbReference type="Pfam" id="PF02609">
    <property type="entry name" value="Exonuc_VII_S"/>
    <property type="match status" value="1"/>
</dbReference>
<evidence type="ECO:0000256" key="3">
    <source>
        <dbReference type="ARBA" id="ARBA00022722"/>
    </source>
</evidence>